<evidence type="ECO:0000259" key="2">
    <source>
        <dbReference type="SMART" id="SM00754"/>
    </source>
</evidence>
<dbReference type="AlphaFoldDB" id="A0A3A9YIQ4"/>
<dbReference type="EMBL" id="RAZT01000006">
    <property type="protein sequence ID" value="RKN32417.1"/>
    <property type="molecule type" value="Genomic_DNA"/>
</dbReference>
<feature type="compositionally biased region" description="Basic residues" evidence="1">
    <location>
        <begin position="314"/>
        <end position="355"/>
    </location>
</feature>
<feature type="domain" description="CHRD" evidence="2">
    <location>
        <begin position="117"/>
        <end position="263"/>
    </location>
</feature>
<name>A0A3A9YIQ4_9ACTN</name>
<gene>
    <name evidence="3" type="ORF">D7044_14370</name>
</gene>
<organism evidence="3 4">
    <name type="scientific">Micromonospora musae</name>
    <dbReference type="NCBI Taxonomy" id="1894970"/>
    <lineage>
        <taxon>Bacteria</taxon>
        <taxon>Bacillati</taxon>
        <taxon>Actinomycetota</taxon>
        <taxon>Actinomycetes</taxon>
        <taxon>Micromonosporales</taxon>
        <taxon>Micromonosporaceae</taxon>
        <taxon>Micromonospora</taxon>
    </lineage>
</organism>
<dbReference type="SMART" id="SM00754">
    <property type="entry name" value="CHRD"/>
    <property type="match status" value="1"/>
</dbReference>
<feature type="region of interest" description="Disordered" evidence="1">
    <location>
        <begin position="312"/>
        <end position="398"/>
    </location>
</feature>
<dbReference type="Proteomes" id="UP000275865">
    <property type="component" value="Unassembled WGS sequence"/>
</dbReference>
<feature type="region of interest" description="Disordered" evidence="1">
    <location>
        <begin position="89"/>
        <end position="114"/>
    </location>
</feature>
<protein>
    <submittedName>
        <fullName evidence="3">CHRD domain-containing protein</fullName>
    </submittedName>
</protein>
<feature type="region of interest" description="Disordered" evidence="1">
    <location>
        <begin position="256"/>
        <end position="290"/>
    </location>
</feature>
<evidence type="ECO:0000256" key="1">
    <source>
        <dbReference type="SAM" id="MobiDB-lite"/>
    </source>
</evidence>
<proteinExistence type="predicted"/>
<evidence type="ECO:0000313" key="3">
    <source>
        <dbReference type="EMBL" id="RKN32417.1"/>
    </source>
</evidence>
<dbReference type="InterPro" id="IPR010895">
    <property type="entry name" value="CHRD"/>
</dbReference>
<sequence length="398" mass="44142">MEPTFAAKVEQFHKGCQSNRVLDGRDDHVHRRAAPLHCLSPTMGGLSAADSGSGPTEEGTSIMGRTRLWTVAMAASAAVAASAIGTTALADGRDDSGDKRDSHDSRDWSDSRDAKEVNVRAKLSGFEEDPKPISTPGSGRFEAKIDERDKEIRFKLSYEDLKDVQQAHIHFGGRHQSGGVAVFLCSNLKDAKGGHSADVQSCPQAPAKIEGTIKPDDVVGPADQGIQPGEFDELVDAIEAGVTYVNVHTKQFPNGEIRGQIKTDDKHKDSKDWARDKDDDHRGTSWSSDEDRDWNEFRKAWDDHEDRDWGTRATRTRATRTRATRTRATRTRATRTRATRTRATRTRATRTRATRTRTTSTRTTRTRATRTRTTSTRTTRTRAKTTTSEPVASRQRNA</sequence>
<evidence type="ECO:0000313" key="4">
    <source>
        <dbReference type="Proteomes" id="UP000275865"/>
    </source>
</evidence>
<reference evidence="3 4" key="1">
    <citation type="submission" date="2018-09" db="EMBL/GenBank/DDBJ databases">
        <title>Micromonospora sp. nov. MS1-9, isolated from a root of Musa sp.</title>
        <authorList>
            <person name="Kuncharoen N."/>
            <person name="Kudo T."/>
            <person name="Ohkuma M."/>
            <person name="Yuki M."/>
            <person name="Tanasupawat S."/>
        </authorList>
    </citation>
    <scope>NUCLEOTIDE SEQUENCE [LARGE SCALE GENOMIC DNA]</scope>
    <source>
        <strain evidence="3 4">MS1-9</strain>
    </source>
</reference>
<dbReference type="Pfam" id="PF07452">
    <property type="entry name" value="CHRD"/>
    <property type="match status" value="1"/>
</dbReference>
<feature type="compositionally biased region" description="Polar residues" evidence="1">
    <location>
        <begin position="388"/>
        <end position="398"/>
    </location>
</feature>
<feature type="compositionally biased region" description="Basic and acidic residues" evidence="1">
    <location>
        <begin position="91"/>
        <end position="114"/>
    </location>
</feature>
<comment type="caution">
    <text evidence="3">The sequence shown here is derived from an EMBL/GenBank/DDBJ whole genome shotgun (WGS) entry which is preliminary data.</text>
</comment>
<accession>A0A3A9YIQ4</accession>
<feature type="compositionally biased region" description="Basic and acidic residues" evidence="1">
    <location>
        <begin position="259"/>
        <end position="283"/>
    </location>
</feature>